<dbReference type="UniPathway" id="UPA00219"/>
<dbReference type="InterPro" id="IPR036366">
    <property type="entry name" value="PGBDSf"/>
</dbReference>
<evidence type="ECO:0000256" key="6">
    <source>
        <dbReference type="ARBA" id="ARBA00023316"/>
    </source>
</evidence>
<dbReference type="PROSITE" id="PS52029">
    <property type="entry name" value="LD_TPASE"/>
    <property type="match status" value="1"/>
</dbReference>
<evidence type="ECO:0000256" key="8">
    <source>
        <dbReference type="SAM" id="MobiDB-lite"/>
    </source>
</evidence>
<feature type="signal peptide" evidence="9">
    <location>
        <begin position="1"/>
        <end position="26"/>
    </location>
</feature>
<dbReference type="SUPFAM" id="SSF141523">
    <property type="entry name" value="L,D-transpeptidase catalytic domain-like"/>
    <property type="match status" value="1"/>
</dbReference>
<proteinExistence type="inferred from homology"/>
<protein>
    <submittedName>
        <fullName evidence="11">Peptidase</fullName>
    </submittedName>
</protein>
<keyword evidence="12" id="KW-1185">Reference proteome</keyword>
<dbReference type="InterPro" id="IPR036365">
    <property type="entry name" value="PGBD-like_sf"/>
</dbReference>
<dbReference type="GO" id="GO:0004180">
    <property type="term" value="F:carboxypeptidase activity"/>
    <property type="evidence" value="ECO:0007669"/>
    <property type="project" value="UniProtKB-ARBA"/>
</dbReference>
<dbReference type="Pfam" id="PF20142">
    <property type="entry name" value="Scaffold"/>
    <property type="match status" value="1"/>
</dbReference>
<feature type="active site" description="Proton donor/acceptor" evidence="7">
    <location>
        <position position="437"/>
    </location>
</feature>
<dbReference type="GO" id="GO:0016740">
    <property type="term" value="F:transferase activity"/>
    <property type="evidence" value="ECO:0007669"/>
    <property type="project" value="UniProtKB-KW"/>
</dbReference>
<keyword evidence="9" id="KW-0732">Signal</keyword>
<reference evidence="11 12" key="1">
    <citation type="submission" date="2015-05" db="EMBL/GenBank/DDBJ databases">
        <title>Complete genome of Marinobacter psychrophilus strain 20041T isolated from sea-ice of the Canadian Basin.</title>
        <authorList>
            <person name="Song L."/>
            <person name="Ren L."/>
            <person name="Yu Y."/>
            <person name="Wang X."/>
        </authorList>
    </citation>
    <scope>NUCLEOTIDE SEQUENCE [LARGE SCALE GENOMIC DNA]</scope>
    <source>
        <strain evidence="11 12">20041</strain>
    </source>
</reference>
<dbReference type="Pfam" id="PF01471">
    <property type="entry name" value="PG_binding_1"/>
    <property type="match status" value="1"/>
</dbReference>
<dbReference type="PATRIC" id="fig|330734.3.peg.1792"/>
<dbReference type="AlphaFoldDB" id="A0A0H4I0J3"/>
<dbReference type="SUPFAM" id="SSF47090">
    <property type="entry name" value="PGBD-like"/>
    <property type="match status" value="1"/>
</dbReference>
<evidence type="ECO:0000256" key="7">
    <source>
        <dbReference type="PROSITE-ProRule" id="PRU01373"/>
    </source>
</evidence>
<dbReference type="InterPro" id="IPR045380">
    <property type="entry name" value="LD_TPept_scaffold_dom"/>
</dbReference>
<evidence type="ECO:0000256" key="4">
    <source>
        <dbReference type="ARBA" id="ARBA00022960"/>
    </source>
</evidence>
<dbReference type="Pfam" id="PF03734">
    <property type="entry name" value="YkuD"/>
    <property type="match status" value="1"/>
</dbReference>
<keyword evidence="3" id="KW-0808">Transferase</keyword>
<evidence type="ECO:0000256" key="1">
    <source>
        <dbReference type="ARBA" id="ARBA00004752"/>
    </source>
</evidence>
<feature type="active site" description="Nucleophile" evidence="7">
    <location>
        <position position="456"/>
    </location>
</feature>
<dbReference type="InterPro" id="IPR052905">
    <property type="entry name" value="LD-transpeptidase_YkuD-like"/>
</dbReference>
<comment type="similarity">
    <text evidence="2">Belongs to the YkuD family.</text>
</comment>
<dbReference type="GO" id="GO:0008360">
    <property type="term" value="P:regulation of cell shape"/>
    <property type="evidence" value="ECO:0007669"/>
    <property type="project" value="UniProtKB-UniRule"/>
</dbReference>
<keyword evidence="4 7" id="KW-0133">Cell shape</keyword>
<dbReference type="STRING" id="330734.ABA45_08525"/>
<dbReference type="GO" id="GO:0009252">
    <property type="term" value="P:peptidoglycan biosynthetic process"/>
    <property type="evidence" value="ECO:0007669"/>
    <property type="project" value="UniProtKB-UniPathway"/>
</dbReference>
<dbReference type="Proteomes" id="UP000036406">
    <property type="component" value="Chromosome"/>
</dbReference>
<evidence type="ECO:0000256" key="5">
    <source>
        <dbReference type="ARBA" id="ARBA00022984"/>
    </source>
</evidence>
<dbReference type="PROSITE" id="PS51257">
    <property type="entry name" value="PROKAR_LIPOPROTEIN"/>
    <property type="match status" value="1"/>
</dbReference>
<sequence>MIGRHALSRVLLMLVLSLGVACHSVAVQENSEPDQDLAAYLTVETEDLRAFYAARDGRFVWQHSESVAAFAAALNTLQSDGLNVADYQPGAIMARYRQLQTPYTTASDRLRFELSVSRILLTALTHLQRGKVDPYQIDSEWEIPVMARALDYQGISDAVDAQRFEQAFSLARPYVAPYQRLRAGLAYYRNIQMEGGWLQLPQRSQLLRPGDVDADVPLLRQRLAMTGGLGLQNAQPAGQLEEQTAILLEYDEAMVEAVRLFQRHHLLEADGIVGQQTRNAFNVSVDERIDQIRANLERARWLLHGEASAFILVDIAGYRISYFRPNGEIWRSRIVVGQPYRSTPSLRSEITHLTVNPTWTVPPTIYREDSLPKIRDDIGYLYRQNMSVLNLRGQRLDPQQIDWRNPGGIMLRQGPGPMNALGNLVLRFPNNHLVYLHDTPAQALFGRQQRAFSSGCIRVQGITELAQLLFDDTDTAADVNALIATGDTRNINLRRTMPVILHYWTVHPGEDGELVFRPDIYQKDARLQKALDQPLESQGWFEFNHWTPDESESGPPADLPVPMAGQ</sequence>
<keyword evidence="6 7" id="KW-0961">Cell wall biogenesis/degradation</keyword>
<evidence type="ECO:0000313" key="12">
    <source>
        <dbReference type="Proteomes" id="UP000036406"/>
    </source>
</evidence>
<dbReference type="EMBL" id="CP011494">
    <property type="protein sequence ID" value="AKO52459.1"/>
    <property type="molecule type" value="Genomic_DNA"/>
</dbReference>
<organism evidence="11 12">
    <name type="scientific">Marinobacter psychrophilus</name>
    <dbReference type="NCBI Taxonomy" id="330734"/>
    <lineage>
        <taxon>Bacteria</taxon>
        <taxon>Pseudomonadati</taxon>
        <taxon>Pseudomonadota</taxon>
        <taxon>Gammaproteobacteria</taxon>
        <taxon>Pseudomonadales</taxon>
        <taxon>Marinobacteraceae</taxon>
        <taxon>Marinobacter</taxon>
    </lineage>
</organism>
<keyword evidence="5 7" id="KW-0573">Peptidoglycan synthesis</keyword>
<evidence type="ECO:0000256" key="3">
    <source>
        <dbReference type="ARBA" id="ARBA00022679"/>
    </source>
</evidence>
<dbReference type="GO" id="GO:0071555">
    <property type="term" value="P:cell wall organization"/>
    <property type="evidence" value="ECO:0007669"/>
    <property type="project" value="UniProtKB-UniRule"/>
</dbReference>
<dbReference type="InterPro" id="IPR002477">
    <property type="entry name" value="Peptidoglycan-bd-like"/>
</dbReference>
<name>A0A0H4I0J3_9GAMM</name>
<evidence type="ECO:0000256" key="2">
    <source>
        <dbReference type="ARBA" id="ARBA00005992"/>
    </source>
</evidence>
<evidence type="ECO:0000256" key="9">
    <source>
        <dbReference type="SAM" id="SignalP"/>
    </source>
</evidence>
<feature type="region of interest" description="Disordered" evidence="8">
    <location>
        <begin position="545"/>
        <end position="566"/>
    </location>
</feature>
<evidence type="ECO:0000313" key="11">
    <source>
        <dbReference type="EMBL" id="AKO52459.1"/>
    </source>
</evidence>
<dbReference type="CDD" id="cd16913">
    <property type="entry name" value="YkuD_like"/>
    <property type="match status" value="1"/>
</dbReference>
<dbReference type="InterPro" id="IPR038063">
    <property type="entry name" value="Transpep_catalytic_dom"/>
</dbReference>
<comment type="pathway">
    <text evidence="1 7">Cell wall biogenesis; peptidoglycan biosynthesis.</text>
</comment>
<feature type="domain" description="L,D-TPase catalytic" evidence="10">
    <location>
        <begin position="309"/>
        <end position="480"/>
    </location>
</feature>
<dbReference type="KEGG" id="mpq:ABA45_08525"/>
<dbReference type="RefSeq" id="WP_048385336.1">
    <property type="nucleotide sequence ID" value="NZ_CP011494.1"/>
</dbReference>
<accession>A0A0H4I0J3</accession>
<gene>
    <name evidence="11" type="ORF">ABA45_08525</name>
</gene>
<dbReference type="Gene3D" id="1.10.101.10">
    <property type="entry name" value="PGBD-like superfamily/PGBD"/>
    <property type="match status" value="1"/>
</dbReference>
<feature type="chain" id="PRO_5005206422" evidence="9">
    <location>
        <begin position="27"/>
        <end position="566"/>
    </location>
</feature>
<dbReference type="Gene3D" id="2.40.440.10">
    <property type="entry name" value="L,D-transpeptidase catalytic domain-like"/>
    <property type="match status" value="1"/>
</dbReference>
<evidence type="ECO:0000259" key="10">
    <source>
        <dbReference type="PROSITE" id="PS52029"/>
    </source>
</evidence>
<dbReference type="PANTHER" id="PTHR41533">
    <property type="entry name" value="L,D-TRANSPEPTIDASE HI_1667-RELATED"/>
    <property type="match status" value="1"/>
</dbReference>
<dbReference type="PANTHER" id="PTHR41533:SF2">
    <property type="entry name" value="BLR7131 PROTEIN"/>
    <property type="match status" value="1"/>
</dbReference>
<dbReference type="InterPro" id="IPR005490">
    <property type="entry name" value="LD_TPept_cat_dom"/>
</dbReference>